<dbReference type="PANTHER" id="PTHR30175">
    <property type="entry name" value="PHOSPHOTRANSFERASE SYSTEM TRANSPORT PROTEIN"/>
    <property type="match status" value="1"/>
</dbReference>
<keyword evidence="5" id="KW-0808">Transferase</keyword>
<reference evidence="22" key="2">
    <citation type="submission" date="2017-05" db="EMBL/GenBank/DDBJ databases">
        <authorList>
            <consortium name="The Broad Institute Genomics Platform"/>
            <consortium name="The Broad Institute Genomic Center for Infectious Diseases"/>
            <person name="Earl A."/>
            <person name="Manson A."/>
            <person name="Schwartman J."/>
            <person name="Gilmore M."/>
            <person name="Abouelleil A."/>
            <person name="Cao P."/>
            <person name="Chapman S."/>
            <person name="Cusick C."/>
            <person name="Shea T."/>
            <person name="Young S."/>
            <person name="Neafsey D."/>
            <person name="Nusbaum C."/>
            <person name="Birren B."/>
        </authorList>
    </citation>
    <scope>NUCLEOTIDE SEQUENCE</scope>
    <source>
        <strain evidence="22">9E7_DIV0242</strain>
    </source>
</reference>
<evidence type="ECO:0000256" key="7">
    <source>
        <dbReference type="ARBA" id="ARBA00022692"/>
    </source>
</evidence>
<dbReference type="Gene3D" id="3.30.1360.60">
    <property type="entry name" value="Glucose permease domain IIB"/>
    <property type="match status" value="1"/>
</dbReference>
<comment type="subcellular location">
    <subcellularLocation>
        <location evidence="1">Cell membrane</location>
        <topology evidence="1">Multi-pass membrane protein</topology>
    </subcellularLocation>
</comment>
<keyword evidence="2" id="KW-0813">Transport</keyword>
<evidence type="ECO:0000256" key="3">
    <source>
        <dbReference type="ARBA" id="ARBA00022475"/>
    </source>
</evidence>
<dbReference type="InterPro" id="IPR036878">
    <property type="entry name" value="Glu_permease_IIB"/>
</dbReference>
<evidence type="ECO:0000256" key="10">
    <source>
        <dbReference type="ARBA" id="ARBA00023136"/>
    </source>
</evidence>
<feature type="domain" description="PTS EIIA type-1" evidence="18">
    <location>
        <begin position="478"/>
        <end position="582"/>
    </location>
</feature>
<dbReference type="GO" id="GO:0015771">
    <property type="term" value="P:trehalose transport"/>
    <property type="evidence" value="ECO:0007669"/>
    <property type="project" value="TreeGrafter"/>
</dbReference>
<dbReference type="FunFam" id="3.30.1360.60:FF:000001">
    <property type="entry name" value="PTS system glucose-specific IIBC component PtsG"/>
    <property type="match status" value="1"/>
</dbReference>
<feature type="transmembrane region" description="Helical" evidence="17">
    <location>
        <begin position="141"/>
        <end position="160"/>
    </location>
</feature>
<evidence type="ECO:0000313" key="22">
    <source>
        <dbReference type="EMBL" id="WYJ91628.1"/>
    </source>
</evidence>
<feature type="transmembrane region" description="Helical" evidence="17">
    <location>
        <begin position="99"/>
        <end position="121"/>
    </location>
</feature>
<dbReference type="AlphaFoldDB" id="A0A242K2U0"/>
<keyword evidence="3" id="KW-1003">Cell membrane</keyword>
<dbReference type="SUPFAM" id="SSF55604">
    <property type="entry name" value="Glucose permease domain IIB"/>
    <property type="match status" value="1"/>
</dbReference>
<reference evidence="21" key="1">
    <citation type="submission" date="2017-05" db="EMBL/GenBank/DDBJ databases">
        <title>The Genome Sequence of Enterococcus sp. 9E7_DIV0242.</title>
        <authorList>
            <consortium name="The Broad Institute Genomics Platform"/>
            <consortium name="The Broad Institute Genomic Center for Infectious Diseases"/>
            <person name="Earl A."/>
            <person name="Manson A."/>
            <person name="Schwartman J."/>
            <person name="Gilmore M."/>
            <person name="Abouelleil A."/>
            <person name="Cao P."/>
            <person name="Chapman S."/>
            <person name="Cusick C."/>
            <person name="Shea T."/>
            <person name="Young S."/>
            <person name="Neafsey D."/>
            <person name="Nusbaum C."/>
            <person name="Birren B."/>
        </authorList>
    </citation>
    <scope>NUCLEOTIDE SEQUENCE [LARGE SCALE GENOMIC DNA]</scope>
    <source>
        <strain evidence="21">9E7_DIV0242</strain>
    </source>
</reference>
<dbReference type="RefSeq" id="WP_086350676.1">
    <property type="nucleotide sequence ID" value="NZ_CP147247.1"/>
</dbReference>
<feature type="domain" description="PTS EIIC type-1" evidence="20">
    <location>
        <begin position="102"/>
        <end position="454"/>
    </location>
</feature>
<evidence type="ECO:0000313" key="21">
    <source>
        <dbReference type="EMBL" id="OTP11594.1"/>
    </source>
</evidence>
<evidence type="ECO:0000256" key="2">
    <source>
        <dbReference type="ARBA" id="ARBA00022448"/>
    </source>
</evidence>
<evidence type="ECO:0000256" key="17">
    <source>
        <dbReference type="SAM" id="Phobius"/>
    </source>
</evidence>
<feature type="active site" description="Phosphocysteine intermediate; for EIIB activity" evidence="16">
    <location>
        <position position="26"/>
    </location>
</feature>
<evidence type="ECO:0000256" key="14">
    <source>
        <dbReference type="ARBA" id="ARBA00074554"/>
    </source>
</evidence>
<evidence type="ECO:0000256" key="6">
    <source>
        <dbReference type="ARBA" id="ARBA00022683"/>
    </source>
</evidence>
<keyword evidence="9 17" id="KW-1133">Transmembrane helix</keyword>
<dbReference type="OrthoDB" id="9769191at2"/>
<dbReference type="PROSITE" id="PS51103">
    <property type="entry name" value="PTS_EIIC_TYPE_1"/>
    <property type="match status" value="1"/>
</dbReference>
<dbReference type="Pfam" id="PF00367">
    <property type="entry name" value="PTS_EIIB"/>
    <property type="match status" value="1"/>
</dbReference>
<sequence length="614" mass="65904">MDEKRVAKEIVENIGGAENISHLEHCSTRLRFTLVDDSKVKEEAIKNIPGVLGLTRTAQTQVIIGSAVVEVYQEVQKLLSGTAPVNSTGPKKKQDWKAVVLDFVISIFQPLIPAIAGGGILKSLLMLLNLIGILDKATPTYQILTFVGDAPLYFLPLLVAITTANKLKVNSLVAVSAVGGLLIPGLTAMMAEGTAFVGLPIQNINYAYQVFPAILCVLSYSVLEKFFTKISPKVIRSFFVPMMSLLVVVPLTLLVLGPIGFTFGQGFASLIMAIFTRFGWIAVALLAAFLPFMVVTGMHKAMIPYVITSLGETGKELIYNAASLAHNIAEAGACFAVTIRTKDKGLKATAVSAGISALFGITEPALYGVTILHKRVLYGVMFGSLIGGATLGILSVEAYVAVGPGIASLSMFISDTLPNNLMYAVIGLIVSFISSFLAVFVLWKEPVSEDAEKVVDKNEVIFKSPVEGQVISLSKVNDAVFSSKMLGDGIAVIPEKGELYAPVNGTIKMVYNTKHALGMETDDGVEILFHIGLDTVNLEGKHFESFVTEGQRVTQGERLVAFDLEEIKKLGFDPTTMIVITNPKNIKLTIAAGEQVTKEEQLFVIEGMGEHALA</sequence>
<evidence type="ECO:0000313" key="23">
    <source>
        <dbReference type="Proteomes" id="UP000195141"/>
    </source>
</evidence>
<dbReference type="GO" id="GO:0008982">
    <property type="term" value="F:protein-N(PI)-phosphohistidine-sugar phosphotransferase activity"/>
    <property type="evidence" value="ECO:0007669"/>
    <property type="project" value="InterPro"/>
</dbReference>
<dbReference type="InterPro" id="IPR001996">
    <property type="entry name" value="PTS_IIB_1"/>
</dbReference>
<keyword evidence="7 17" id="KW-0812">Transmembrane</keyword>
<dbReference type="Pfam" id="PF02378">
    <property type="entry name" value="PTS_EIIC"/>
    <property type="match status" value="1"/>
</dbReference>
<dbReference type="InterPro" id="IPR001127">
    <property type="entry name" value="PTS_EIIA_1_perm"/>
</dbReference>
<evidence type="ECO:0000256" key="4">
    <source>
        <dbReference type="ARBA" id="ARBA00022597"/>
    </source>
</evidence>
<dbReference type="InterPro" id="IPR018113">
    <property type="entry name" value="PTrfase_EIIB_Cys"/>
</dbReference>
<dbReference type="InterPro" id="IPR011055">
    <property type="entry name" value="Dup_hybrid_motif"/>
</dbReference>
<dbReference type="EC" id="2.7.1.211" evidence="11"/>
<feature type="transmembrane region" description="Helical" evidence="17">
    <location>
        <begin position="206"/>
        <end position="223"/>
    </location>
</feature>
<keyword evidence="10 17" id="KW-0472">Membrane</keyword>
<evidence type="ECO:0000256" key="8">
    <source>
        <dbReference type="ARBA" id="ARBA00022777"/>
    </source>
</evidence>
<feature type="transmembrane region" description="Helical" evidence="17">
    <location>
        <begin position="235"/>
        <end position="261"/>
    </location>
</feature>
<reference evidence="22" key="3">
    <citation type="submission" date="2024-03" db="EMBL/GenBank/DDBJ databases">
        <title>The Genome Sequence of Enterococcus sp. DIV0242b.</title>
        <authorList>
            <consortium name="The Broad Institute Genomics Platform"/>
            <consortium name="The Broad Institute Microbial Omics Core"/>
            <consortium name="The Broad Institute Genomic Center for Infectious Diseases"/>
            <person name="Earl A."/>
            <person name="Manson A."/>
            <person name="Gilmore M."/>
            <person name="Schwartman J."/>
            <person name="Shea T."/>
            <person name="Abouelleil A."/>
            <person name="Cao P."/>
            <person name="Chapman S."/>
            <person name="Cusick C."/>
            <person name="Young S."/>
            <person name="Neafsey D."/>
            <person name="Nusbaum C."/>
            <person name="Birren B."/>
        </authorList>
    </citation>
    <scope>NUCLEOTIDE SEQUENCE</scope>
    <source>
        <strain evidence="22">9E7_DIV0242</strain>
    </source>
</reference>
<evidence type="ECO:0000256" key="15">
    <source>
        <dbReference type="ARBA" id="ARBA00081008"/>
    </source>
</evidence>
<name>A0A242K2U0_9ENTE</name>
<dbReference type="GO" id="GO:0016301">
    <property type="term" value="F:kinase activity"/>
    <property type="evidence" value="ECO:0007669"/>
    <property type="project" value="UniProtKB-KW"/>
</dbReference>
<dbReference type="GO" id="GO:0005886">
    <property type="term" value="C:plasma membrane"/>
    <property type="evidence" value="ECO:0007669"/>
    <property type="project" value="UniProtKB-SubCell"/>
</dbReference>
<evidence type="ECO:0000256" key="12">
    <source>
        <dbReference type="ARBA" id="ARBA00045139"/>
    </source>
</evidence>
<dbReference type="FunFam" id="2.70.70.10:FF:000001">
    <property type="entry name" value="PTS system glucose-specific IIA component"/>
    <property type="match status" value="1"/>
</dbReference>
<evidence type="ECO:0000256" key="5">
    <source>
        <dbReference type="ARBA" id="ARBA00022679"/>
    </source>
</evidence>
<dbReference type="InterPro" id="IPR003352">
    <property type="entry name" value="PTS_EIIC"/>
</dbReference>
<dbReference type="GO" id="GO:0090589">
    <property type="term" value="F:protein-phosphocysteine-trehalose phosphotransferase system transporter activity"/>
    <property type="evidence" value="ECO:0007669"/>
    <property type="project" value="TreeGrafter"/>
</dbReference>
<feature type="transmembrane region" description="Helical" evidence="17">
    <location>
        <begin position="376"/>
        <end position="401"/>
    </location>
</feature>
<accession>A0A242K2U0</accession>
<evidence type="ECO:0000259" key="20">
    <source>
        <dbReference type="PROSITE" id="PS51103"/>
    </source>
</evidence>
<evidence type="ECO:0000259" key="18">
    <source>
        <dbReference type="PROSITE" id="PS51093"/>
    </source>
</evidence>
<dbReference type="CDD" id="cd00212">
    <property type="entry name" value="PTS_IIB_glc"/>
    <property type="match status" value="1"/>
</dbReference>
<dbReference type="PANTHER" id="PTHR30175:SF1">
    <property type="entry name" value="PTS SYSTEM ARBUTIN-, CELLOBIOSE-, AND SALICIN-SPECIFIC EIIBC COMPONENT-RELATED"/>
    <property type="match status" value="1"/>
</dbReference>
<keyword evidence="23" id="KW-1185">Reference proteome</keyword>
<evidence type="ECO:0000256" key="9">
    <source>
        <dbReference type="ARBA" id="ARBA00022989"/>
    </source>
</evidence>
<dbReference type="PROSITE" id="PS51093">
    <property type="entry name" value="PTS_EIIA_TYPE_1"/>
    <property type="match status" value="1"/>
</dbReference>
<dbReference type="Pfam" id="PF00358">
    <property type="entry name" value="PTS_EIIA_1"/>
    <property type="match status" value="1"/>
</dbReference>
<feature type="domain" description="PTS EIIB type-1" evidence="19">
    <location>
        <begin position="4"/>
        <end position="85"/>
    </location>
</feature>
<dbReference type="PROSITE" id="PS51098">
    <property type="entry name" value="PTS_EIIB_TYPE_1"/>
    <property type="match status" value="1"/>
</dbReference>
<feature type="transmembrane region" description="Helical" evidence="17">
    <location>
        <begin position="267"/>
        <end position="295"/>
    </location>
</feature>
<dbReference type="SUPFAM" id="SSF51261">
    <property type="entry name" value="Duplicated hybrid motif"/>
    <property type="match status" value="1"/>
</dbReference>
<keyword evidence="6" id="KW-0598">Phosphotransferase system</keyword>
<dbReference type="Gene3D" id="2.70.70.10">
    <property type="entry name" value="Glucose Permease (Domain IIA)"/>
    <property type="match status" value="1"/>
</dbReference>
<evidence type="ECO:0000256" key="1">
    <source>
        <dbReference type="ARBA" id="ARBA00004651"/>
    </source>
</evidence>
<evidence type="ECO:0000256" key="11">
    <source>
        <dbReference type="ARBA" id="ARBA00044053"/>
    </source>
</evidence>
<feature type="transmembrane region" description="Helical" evidence="17">
    <location>
        <begin position="421"/>
        <end position="443"/>
    </location>
</feature>
<dbReference type="GO" id="GO:0009401">
    <property type="term" value="P:phosphoenolpyruvate-dependent sugar phosphotransferase system"/>
    <property type="evidence" value="ECO:0007669"/>
    <property type="project" value="UniProtKB-KW"/>
</dbReference>
<evidence type="ECO:0000256" key="13">
    <source>
        <dbReference type="ARBA" id="ARBA00048931"/>
    </source>
</evidence>
<organism evidence="21">
    <name type="scientific">Candidatus Enterococcus clewellii</name>
    <dbReference type="NCBI Taxonomy" id="1834193"/>
    <lineage>
        <taxon>Bacteria</taxon>
        <taxon>Bacillati</taxon>
        <taxon>Bacillota</taxon>
        <taxon>Bacilli</taxon>
        <taxon>Lactobacillales</taxon>
        <taxon>Enterococcaceae</taxon>
        <taxon>Enterococcus</taxon>
    </lineage>
</organism>
<dbReference type="PROSITE" id="PS01035">
    <property type="entry name" value="PTS_EIIB_TYPE_1_CYS"/>
    <property type="match status" value="1"/>
</dbReference>
<dbReference type="EMBL" id="NGMM01000007">
    <property type="protein sequence ID" value="OTP11594.1"/>
    <property type="molecule type" value="Genomic_DNA"/>
</dbReference>
<comment type="function">
    <text evidence="12">The phosphoenolpyruvate-dependent sugar phosphotransferase system (sugar PTS), a major carbohydrate active transport system, catalyzes the phosphorylation of incoming sugar substrates concomitantly with their translocation across the cell membrane. This system is involved in sucrose transport.</text>
</comment>
<dbReference type="InterPro" id="IPR013013">
    <property type="entry name" value="PTS_EIIC_1"/>
</dbReference>
<feature type="transmembrane region" description="Helical" evidence="17">
    <location>
        <begin position="172"/>
        <end position="191"/>
    </location>
</feature>
<comment type="catalytic activity">
    <reaction evidence="13">
        <text>N(pros)-phospho-L-histidyl-[protein](out) + sucrose = sucrose 6(G)-phosphate(in) + L-histidyl-[protein]</text>
        <dbReference type="Rhea" id="RHEA:49236"/>
        <dbReference type="Rhea" id="RHEA-COMP:9745"/>
        <dbReference type="Rhea" id="RHEA-COMP:9746"/>
        <dbReference type="ChEBI" id="CHEBI:17992"/>
        <dbReference type="ChEBI" id="CHEBI:29979"/>
        <dbReference type="ChEBI" id="CHEBI:64837"/>
        <dbReference type="ChEBI" id="CHEBI:91002"/>
        <dbReference type="EC" id="2.7.1.211"/>
    </reaction>
</comment>
<dbReference type="NCBIfam" id="TIGR01995">
    <property type="entry name" value="PTS-II-ABC-beta"/>
    <property type="match status" value="1"/>
</dbReference>
<keyword evidence="4" id="KW-0762">Sugar transport</keyword>
<dbReference type="NCBIfam" id="TIGR00830">
    <property type="entry name" value="PTBA"/>
    <property type="match status" value="1"/>
</dbReference>
<evidence type="ECO:0000256" key="16">
    <source>
        <dbReference type="PROSITE-ProRule" id="PRU00421"/>
    </source>
</evidence>
<proteinExistence type="predicted"/>
<gene>
    <name evidence="22" type="ORF">A5888_003396</name>
    <name evidence="21" type="ORF">A5888_003693</name>
</gene>
<dbReference type="Proteomes" id="UP000195141">
    <property type="component" value="Chromosome"/>
</dbReference>
<dbReference type="InterPro" id="IPR050558">
    <property type="entry name" value="PTS_Sugar-Specific_Components"/>
</dbReference>
<dbReference type="PROSITE" id="PS00371">
    <property type="entry name" value="PTS_EIIA_TYPE_1_HIS"/>
    <property type="match status" value="1"/>
</dbReference>
<keyword evidence="8" id="KW-0418">Kinase</keyword>
<dbReference type="EMBL" id="CP147247">
    <property type="protein sequence ID" value="WYJ91628.1"/>
    <property type="molecule type" value="Genomic_DNA"/>
</dbReference>
<dbReference type="InterPro" id="IPR011297">
    <property type="entry name" value="PTS_IIABC_b_glu"/>
</dbReference>
<protein>
    <recommendedName>
        <fullName evidence="14">PTS system sucrose-specific EIIBCA component</fullName>
        <ecNumber evidence="11">2.7.1.211</ecNumber>
    </recommendedName>
    <alternativeName>
        <fullName evidence="15">EIIBCA-Scr</fullName>
    </alternativeName>
</protein>
<evidence type="ECO:0000259" key="19">
    <source>
        <dbReference type="PROSITE" id="PS51098"/>
    </source>
</evidence>